<gene>
    <name evidence="1" type="ORF">ENM88_01075</name>
</gene>
<dbReference type="Gene3D" id="3.30.70.1340">
    <property type="entry name" value="MTH889-like domain"/>
    <property type="match status" value="1"/>
</dbReference>
<dbReference type="AlphaFoldDB" id="A0A7J3X575"/>
<protein>
    <recommendedName>
        <fullName evidence="2">DUF211 domain-containing protein</fullName>
    </recommendedName>
</protein>
<dbReference type="InterPro" id="IPR003831">
    <property type="entry name" value="DUF211"/>
</dbReference>
<reference evidence="1" key="1">
    <citation type="journal article" date="2020" name="mSystems">
        <title>Genome- and Community-Level Interaction Insights into Carbon Utilization and Element Cycling Functions of Hydrothermarchaeota in Hydrothermal Sediment.</title>
        <authorList>
            <person name="Zhou Z."/>
            <person name="Liu Y."/>
            <person name="Xu W."/>
            <person name="Pan J."/>
            <person name="Luo Z.H."/>
            <person name="Li M."/>
        </authorList>
    </citation>
    <scope>NUCLEOTIDE SEQUENCE [LARGE SCALE GENOMIC DNA]</scope>
    <source>
        <strain evidence="1">SpSt-1125</strain>
    </source>
</reference>
<sequence length="95" mass="10383">MPVSLTRVVLDMLKPRELGLSDLVKAVCEEVGAEQVSADIVEVDVKTETVKMTVEGEDLDLDLLLEKLEELGCAVRSIDSITARRVSTERPAEAD</sequence>
<dbReference type="SUPFAM" id="SSF160363">
    <property type="entry name" value="MTH889-like"/>
    <property type="match status" value="1"/>
</dbReference>
<dbReference type="InterPro" id="IPR023129">
    <property type="entry name" value="MTH889-like_dom_sf"/>
</dbReference>
<evidence type="ECO:0000313" key="1">
    <source>
        <dbReference type="EMBL" id="HHP04326.1"/>
    </source>
</evidence>
<dbReference type="Pfam" id="PF02680">
    <property type="entry name" value="DUF211"/>
    <property type="match status" value="1"/>
</dbReference>
<accession>A0A7J3X575</accession>
<organism evidence="1">
    <name type="scientific">Thermofilum pendens</name>
    <dbReference type="NCBI Taxonomy" id="2269"/>
    <lineage>
        <taxon>Archaea</taxon>
        <taxon>Thermoproteota</taxon>
        <taxon>Thermoprotei</taxon>
        <taxon>Thermofilales</taxon>
        <taxon>Thermofilaceae</taxon>
        <taxon>Thermofilum</taxon>
    </lineage>
</organism>
<proteinExistence type="predicted"/>
<dbReference type="PANTHER" id="PTHR42240">
    <property type="entry name" value="DUF211 DOMAIN-CONTAINING PROTEIN"/>
    <property type="match status" value="1"/>
</dbReference>
<evidence type="ECO:0008006" key="2">
    <source>
        <dbReference type="Google" id="ProtNLM"/>
    </source>
</evidence>
<name>A0A7J3X575_THEPE</name>
<comment type="caution">
    <text evidence="1">The sequence shown here is derived from an EMBL/GenBank/DDBJ whole genome shotgun (WGS) entry which is preliminary data.</text>
</comment>
<dbReference type="PANTHER" id="PTHR42240:SF1">
    <property type="entry name" value="DUF211 DOMAIN-CONTAINING PROTEIN"/>
    <property type="match status" value="1"/>
</dbReference>
<dbReference type="EMBL" id="DRZM01000035">
    <property type="protein sequence ID" value="HHP04326.1"/>
    <property type="molecule type" value="Genomic_DNA"/>
</dbReference>